<feature type="region of interest" description="Disordered" evidence="1">
    <location>
        <begin position="89"/>
        <end position="143"/>
    </location>
</feature>
<dbReference type="EMBL" id="BKCJ010004810">
    <property type="protein sequence ID" value="GEU63219.1"/>
    <property type="molecule type" value="Genomic_DNA"/>
</dbReference>
<comment type="caution">
    <text evidence="2">The sequence shown here is derived from an EMBL/GenBank/DDBJ whole genome shotgun (WGS) entry which is preliminary data.</text>
</comment>
<dbReference type="AlphaFoldDB" id="A0A6L2LQ31"/>
<gene>
    <name evidence="2" type="ORF">Tci_035197</name>
</gene>
<name>A0A6L2LQ31_TANCI</name>
<proteinExistence type="predicted"/>
<organism evidence="2">
    <name type="scientific">Tanacetum cinerariifolium</name>
    <name type="common">Dalmatian daisy</name>
    <name type="synonym">Chrysanthemum cinerariifolium</name>
    <dbReference type="NCBI Taxonomy" id="118510"/>
    <lineage>
        <taxon>Eukaryota</taxon>
        <taxon>Viridiplantae</taxon>
        <taxon>Streptophyta</taxon>
        <taxon>Embryophyta</taxon>
        <taxon>Tracheophyta</taxon>
        <taxon>Spermatophyta</taxon>
        <taxon>Magnoliopsida</taxon>
        <taxon>eudicotyledons</taxon>
        <taxon>Gunneridae</taxon>
        <taxon>Pentapetalae</taxon>
        <taxon>asterids</taxon>
        <taxon>campanulids</taxon>
        <taxon>Asterales</taxon>
        <taxon>Asteraceae</taxon>
        <taxon>Asteroideae</taxon>
        <taxon>Anthemideae</taxon>
        <taxon>Anthemidinae</taxon>
        <taxon>Tanacetum</taxon>
    </lineage>
</organism>
<reference evidence="2" key="1">
    <citation type="journal article" date="2019" name="Sci. Rep.">
        <title>Draft genome of Tanacetum cinerariifolium, the natural source of mosquito coil.</title>
        <authorList>
            <person name="Yamashiro T."/>
            <person name="Shiraishi A."/>
            <person name="Satake H."/>
            <person name="Nakayama K."/>
        </authorList>
    </citation>
    <scope>NUCLEOTIDE SEQUENCE</scope>
</reference>
<evidence type="ECO:0000256" key="1">
    <source>
        <dbReference type="SAM" id="MobiDB-lite"/>
    </source>
</evidence>
<protein>
    <submittedName>
        <fullName evidence="2">Uncharacterized protein</fullName>
    </submittedName>
</protein>
<evidence type="ECO:0000313" key="2">
    <source>
        <dbReference type="EMBL" id="GEU63219.1"/>
    </source>
</evidence>
<accession>A0A6L2LQ31</accession>
<sequence length="198" mass="20842">MVSPTIPVSTEENLRDPIDIRVDISHPKPVAVVAFPTAAVVRTQAQHGEAIRGIPFTRGTQRGGDEYFEVQDGYGQSRECLSAWVEKSPVKGPTAEDEDPAIGDEGLAFGDQSPGTRVKSLGLGGDAAVPKAPPVQTSPSPEWSSGLLPVSPAHSIVPLPVSSPMIPLTILSPVASPTTAETEGFLTELVPKLRYGED</sequence>